<evidence type="ECO:0000256" key="7">
    <source>
        <dbReference type="SAM" id="MobiDB-lite"/>
    </source>
</evidence>
<feature type="compositionally biased region" description="Polar residues" evidence="7">
    <location>
        <begin position="16"/>
        <end position="36"/>
    </location>
</feature>
<proteinExistence type="predicted"/>
<keyword evidence="1" id="KW-0436">Ligase</keyword>
<feature type="region of interest" description="Disordered" evidence="7">
    <location>
        <begin position="1"/>
        <end position="139"/>
    </location>
</feature>
<evidence type="ECO:0000256" key="1">
    <source>
        <dbReference type="ARBA" id="ARBA00022598"/>
    </source>
</evidence>
<evidence type="ECO:0000256" key="2">
    <source>
        <dbReference type="ARBA" id="ARBA00022723"/>
    </source>
</evidence>
<dbReference type="Proteomes" id="UP000664169">
    <property type="component" value="Unassembled WGS sequence"/>
</dbReference>
<dbReference type="GO" id="GO:0005525">
    <property type="term" value="F:GTP binding"/>
    <property type="evidence" value="ECO:0007669"/>
    <property type="project" value="UniProtKB-KW"/>
</dbReference>
<evidence type="ECO:0000256" key="4">
    <source>
        <dbReference type="ARBA" id="ARBA00022755"/>
    </source>
</evidence>
<dbReference type="SUPFAM" id="SSF52540">
    <property type="entry name" value="P-loop containing nucleoside triphosphate hydrolases"/>
    <property type="match status" value="1"/>
</dbReference>
<evidence type="ECO:0000256" key="5">
    <source>
        <dbReference type="ARBA" id="ARBA00022842"/>
    </source>
</evidence>
<dbReference type="InterPro" id="IPR042109">
    <property type="entry name" value="Adenylosuccinate_synth_dom1"/>
</dbReference>
<feature type="compositionally biased region" description="Polar residues" evidence="7">
    <location>
        <begin position="107"/>
        <end position="139"/>
    </location>
</feature>
<keyword evidence="4" id="KW-0658">Purine biosynthesis</keyword>
<dbReference type="PANTHER" id="PTHR11846">
    <property type="entry name" value="ADENYLOSUCCINATE SYNTHETASE"/>
    <property type="match status" value="1"/>
</dbReference>
<accession>A0A8H3FMI7</accession>
<sequence length="348" mass="38648">MFRPDYLNRYSKYGVHTQSEPISNTTENQSSNKENPSQPPVRERKSHFHTSPTRSPVRESSTHSKSSPRSKQVQPGARAIPVLEQPPKGLDSPPTTTPTHSEESVKAFQQQTIPYQTRTGSEGATSEDLSTPDSLTQKPSGITFPITTTPQHEMTVVVILGAHWGDEGKGKLADIRSQEAQLCCRAAGGSNAGHSIKVNVLLDMHMAVDGLEWKEIGNAAMGTTKRGIGPCHQTSRARTGIKLIDIFYPKLFEEKVKRLACDYQKRHGQLFTYEYDIKAELACGWLDLIVIKYSNSINYYISLNLAKLKVLDTFETIKIAIAYKVNGQKVDTYPADLKILEQAEVTDS</sequence>
<dbReference type="GO" id="GO:0046040">
    <property type="term" value="P:IMP metabolic process"/>
    <property type="evidence" value="ECO:0007669"/>
    <property type="project" value="TreeGrafter"/>
</dbReference>
<dbReference type="SMART" id="SM00788">
    <property type="entry name" value="Adenylsucc_synt"/>
    <property type="match status" value="1"/>
</dbReference>
<dbReference type="InterPro" id="IPR027417">
    <property type="entry name" value="P-loop_NTPase"/>
</dbReference>
<comment type="caution">
    <text evidence="8">The sequence shown here is derived from an EMBL/GenBank/DDBJ whole genome shotgun (WGS) entry which is preliminary data.</text>
</comment>
<dbReference type="GO" id="GO:0004019">
    <property type="term" value="F:adenylosuccinate synthase activity"/>
    <property type="evidence" value="ECO:0007669"/>
    <property type="project" value="InterPro"/>
</dbReference>
<name>A0A8H3FMI7_9LECA</name>
<evidence type="ECO:0000313" key="8">
    <source>
        <dbReference type="EMBL" id="CAF9927807.1"/>
    </source>
</evidence>
<organism evidence="8 9">
    <name type="scientific">Gomphillus americanus</name>
    <dbReference type="NCBI Taxonomy" id="1940652"/>
    <lineage>
        <taxon>Eukaryota</taxon>
        <taxon>Fungi</taxon>
        <taxon>Dikarya</taxon>
        <taxon>Ascomycota</taxon>
        <taxon>Pezizomycotina</taxon>
        <taxon>Lecanoromycetes</taxon>
        <taxon>OSLEUM clade</taxon>
        <taxon>Ostropomycetidae</taxon>
        <taxon>Ostropales</taxon>
        <taxon>Graphidaceae</taxon>
        <taxon>Gomphilloideae</taxon>
        <taxon>Gomphillus</taxon>
    </lineage>
</organism>
<dbReference type="InterPro" id="IPR001114">
    <property type="entry name" value="Adenylosuccinate_synthetase"/>
</dbReference>
<dbReference type="AlphaFoldDB" id="A0A8H3FMI7"/>
<dbReference type="OrthoDB" id="10265645at2759"/>
<keyword evidence="5" id="KW-0460">Magnesium</keyword>
<dbReference type="PANTHER" id="PTHR11846:SF0">
    <property type="entry name" value="ADENYLOSUCCINATE SYNTHETASE"/>
    <property type="match status" value="1"/>
</dbReference>
<gene>
    <name evidence="8" type="ORF">GOMPHAMPRED_004494</name>
</gene>
<dbReference type="GO" id="GO:0005737">
    <property type="term" value="C:cytoplasm"/>
    <property type="evidence" value="ECO:0007669"/>
    <property type="project" value="TreeGrafter"/>
</dbReference>
<protein>
    <recommendedName>
        <fullName evidence="10">AdSS</fullName>
    </recommendedName>
</protein>
<dbReference type="Gene3D" id="3.40.440.10">
    <property type="entry name" value="Adenylosuccinate Synthetase, subunit A, domain 1"/>
    <property type="match status" value="1"/>
</dbReference>
<keyword evidence="3" id="KW-0547">Nucleotide-binding</keyword>
<evidence type="ECO:0008006" key="10">
    <source>
        <dbReference type="Google" id="ProtNLM"/>
    </source>
</evidence>
<evidence type="ECO:0000313" key="9">
    <source>
        <dbReference type="Proteomes" id="UP000664169"/>
    </source>
</evidence>
<keyword evidence="6" id="KW-0342">GTP-binding</keyword>
<dbReference type="InterPro" id="IPR042111">
    <property type="entry name" value="Adenylosuccinate_synth_dom3"/>
</dbReference>
<evidence type="ECO:0000256" key="3">
    <source>
        <dbReference type="ARBA" id="ARBA00022741"/>
    </source>
</evidence>
<dbReference type="Pfam" id="PF00709">
    <property type="entry name" value="Adenylsucc_synt"/>
    <property type="match status" value="2"/>
</dbReference>
<dbReference type="GO" id="GO:0044208">
    <property type="term" value="P:'de novo' AMP biosynthetic process"/>
    <property type="evidence" value="ECO:0007669"/>
    <property type="project" value="TreeGrafter"/>
</dbReference>
<evidence type="ECO:0000256" key="6">
    <source>
        <dbReference type="ARBA" id="ARBA00023134"/>
    </source>
</evidence>
<dbReference type="EMBL" id="CAJPDQ010000028">
    <property type="protein sequence ID" value="CAF9927807.1"/>
    <property type="molecule type" value="Genomic_DNA"/>
</dbReference>
<dbReference type="Gene3D" id="3.90.170.10">
    <property type="entry name" value="Adenylosuccinate Synthetase, subunit A, domain 3"/>
    <property type="match status" value="1"/>
</dbReference>
<keyword evidence="9" id="KW-1185">Reference proteome</keyword>
<dbReference type="GO" id="GO:0046872">
    <property type="term" value="F:metal ion binding"/>
    <property type="evidence" value="ECO:0007669"/>
    <property type="project" value="UniProtKB-KW"/>
</dbReference>
<reference evidence="8" key="1">
    <citation type="submission" date="2021-03" db="EMBL/GenBank/DDBJ databases">
        <authorList>
            <person name="Tagirdzhanova G."/>
        </authorList>
    </citation>
    <scope>NUCLEOTIDE SEQUENCE</scope>
</reference>
<keyword evidence="2" id="KW-0479">Metal-binding</keyword>